<reference evidence="3" key="2">
    <citation type="journal article" date="2007" name="Science">
        <title>Draft genome sequence of the sexually transmitted pathogen Trichomonas vaginalis.</title>
        <authorList>
            <person name="Carlton J.M."/>
            <person name="Hirt R.P."/>
            <person name="Silva J.C."/>
            <person name="Delcher A.L."/>
            <person name="Schatz M."/>
            <person name="Zhao Q."/>
            <person name="Wortman J.R."/>
            <person name="Bidwell S.L."/>
            <person name="Alsmark U.C.M."/>
            <person name="Besteiro S."/>
            <person name="Sicheritz-Ponten T."/>
            <person name="Noel C.J."/>
            <person name="Dacks J.B."/>
            <person name="Foster P.G."/>
            <person name="Simillion C."/>
            <person name="Van de Peer Y."/>
            <person name="Miranda-Saavedra D."/>
            <person name="Barton G.J."/>
            <person name="Westrop G.D."/>
            <person name="Mueller S."/>
            <person name="Dessi D."/>
            <person name="Fiori P.L."/>
            <person name="Ren Q."/>
            <person name="Paulsen I."/>
            <person name="Zhang H."/>
            <person name="Bastida-Corcuera F.D."/>
            <person name="Simoes-Barbosa A."/>
            <person name="Brown M.T."/>
            <person name="Hayes R.D."/>
            <person name="Mukherjee M."/>
            <person name="Okumura C.Y."/>
            <person name="Schneider R."/>
            <person name="Smith A.J."/>
            <person name="Vanacova S."/>
            <person name="Villalvazo M."/>
            <person name="Haas B.J."/>
            <person name="Pertea M."/>
            <person name="Feldblyum T.V."/>
            <person name="Utterback T.R."/>
            <person name="Shu C.L."/>
            <person name="Osoegawa K."/>
            <person name="de Jong P.J."/>
            <person name="Hrdy I."/>
            <person name="Horvathova L."/>
            <person name="Zubacova Z."/>
            <person name="Dolezal P."/>
            <person name="Malik S.B."/>
            <person name="Logsdon J.M. Jr."/>
            <person name="Henze K."/>
            <person name="Gupta A."/>
            <person name="Wang C.C."/>
            <person name="Dunne R.L."/>
            <person name="Upcroft J.A."/>
            <person name="Upcroft P."/>
            <person name="White O."/>
            <person name="Salzberg S.L."/>
            <person name="Tang P."/>
            <person name="Chiu C.-H."/>
            <person name="Lee Y.-S."/>
            <person name="Embley T.M."/>
            <person name="Coombs G.H."/>
            <person name="Mottram J.C."/>
            <person name="Tachezy J."/>
            <person name="Fraser-Liggett C.M."/>
            <person name="Johnson P.J."/>
        </authorList>
    </citation>
    <scope>NUCLEOTIDE SEQUENCE [LARGE SCALE GENOMIC DNA]</scope>
    <source>
        <strain evidence="3">G3</strain>
    </source>
</reference>
<evidence type="ECO:0000256" key="2">
    <source>
        <dbReference type="SAM" id="Phobius"/>
    </source>
</evidence>
<keyword evidence="4" id="KW-1185">Reference proteome</keyword>
<evidence type="ECO:0008006" key="5">
    <source>
        <dbReference type="Google" id="ProtNLM"/>
    </source>
</evidence>
<evidence type="ECO:0000313" key="3">
    <source>
        <dbReference type="EMBL" id="EAY05455.1"/>
    </source>
</evidence>
<feature type="compositionally biased region" description="Polar residues" evidence="1">
    <location>
        <begin position="60"/>
        <end position="76"/>
    </location>
</feature>
<name>A2EPE7_TRIV3</name>
<keyword evidence="2" id="KW-0812">Transmembrane</keyword>
<dbReference type="InParanoid" id="A2EPE7"/>
<dbReference type="RefSeq" id="XP_001317678.1">
    <property type="nucleotide sequence ID" value="XM_001317643.1"/>
</dbReference>
<evidence type="ECO:0000313" key="4">
    <source>
        <dbReference type="Proteomes" id="UP000001542"/>
    </source>
</evidence>
<organism evidence="3 4">
    <name type="scientific">Trichomonas vaginalis (strain ATCC PRA-98 / G3)</name>
    <dbReference type="NCBI Taxonomy" id="412133"/>
    <lineage>
        <taxon>Eukaryota</taxon>
        <taxon>Metamonada</taxon>
        <taxon>Parabasalia</taxon>
        <taxon>Trichomonadida</taxon>
        <taxon>Trichomonadidae</taxon>
        <taxon>Trichomonas</taxon>
    </lineage>
</organism>
<evidence type="ECO:0000256" key="1">
    <source>
        <dbReference type="SAM" id="MobiDB-lite"/>
    </source>
</evidence>
<feature type="transmembrane region" description="Helical" evidence="2">
    <location>
        <begin position="140"/>
        <end position="157"/>
    </location>
</feature>
<sequence>MNYPFIDADFDNLYAYSIASLHEILRKYGVSINNNATKAEIIKIIQKDKEKFKRTPPSESPTGLKTPQRSISSTIFDDSPTPVKVVSKGNTPVAINSPMTPYTPLPVERLPSPSISEMKNYDPTKASNNRFNLTKINYRLLFWIVIFLLSIIGLFIFRI</sequence>
<protein>
    <recommendedName>
        <fullName evidence="5">LEM domain-containing protein</fullName>
    </recommendedName>
</protein>
<keyword evidence="2" id="KW-1133">Transmembrane helix</keyword>
<dbReference type="KEGG" id="tva:4763318"/>
<dbReference type="EMBL" id="DS113448">
    <property type="protein sequence ID" value="EAY05455.1"/>
    <property type="molecule type" value="Genomic_DNA"/>
</dbReference>
<feature type="region of interest" description="Disordered" evidence="1">
    <location>
        <begin position="50"/>
        <end position="78"/>
    </location>
</feature>
<dbReference type="SMR" id="A2EPE7"/>
<reference evidence="3" key="1">
    <citation type="submission" date="2006-10" db="EMBL/GenBank/DDBJ databases">
        <authorList>
            <person name="Amadeo P."/>
            <person name="Zhao Q."/>
            <person name="Wortman J."/>
            <person name="Fraser-Liggett C."/>
            <person name="Carlton J."/>
        </authorList>
    </citation>
    <scope>NUCLEOTIDE SEQUENCE</scope>
    <source>
        <strain evidence="3">G3</strain>
    </source>
</reference>
<keyword evidence="2" id="KW-0472">Membrane</keyword>
<gene>
    <name evidence="3" type="ORF">TVAG_286330</name>
</gene>
<dbReference type="AlphaFoldDB" id="A2EPE7"/>
<dbReference type="Proteomes" id="UP000001542">
    <property type="component" value="Unassembled WGS sequence"/>
</dbReference>
<dbReference type="VEuPathDB" id="TrichDB:TVAGG3_0616250"/>
<proteinExistence type="predicted"/>
<accession>A2EPE7</accession>
<dbReference type="VEuPathDB" id="TrichDB:TVAG_286330"/>